<dbReference type="eggNOG" id="COG0144">
    <property type="taxonomic scope" value="Bacteria"/>
</dbReference>
<keyword evidence="17" id="KW-1185">Reference proteome</keyword>
<feature type="domain" description="SAM-dependent MTase RsmB/NOP-type" evidence="15">
    <location>
        <begin position="160"/>
        <end position="429"/>
    </location>
</feature>
<evidence type="ECO:0000259" key="15">
    <source>
        <dbReference type="PROSITE" id="PS51686"/>
    </source>
</evidence>
<evidence type="ECO:0000256" key="10">
    <source>
        <dbReference type="ARBA" id="ARBA00022884"/>
    </source>
</evidence>
<dbReference type="InterPro" id="IPR035926">
    <property type="entry name" value="NusB-like_sf"/>
</dbReference>
<evidence type="ECO:0000256" key="6">
    <source>
        <dbReference type="ARBA" id="ARBA00022552"/>
    </source>
</evidence>
<dbReference type="AlphaFoldDB" id="A0A095VSS1"/>
<comment type="catalytic activity">
    <reaction evidence="13">
        <text>cytidine(967) in 16S rRNA + S-adenosyl-L-methionine = 5-methylcytidine(967) in 16S rRNA + S-adenosyl-L-homocysteine + H(+)</text>
        <dbReference type="Rhea" id="RHEA:42748"/>
        <dbReference type="Rhea" id="RHEA-COMP:10219"/>
        <dbReference type="Rhea" id="RHEA-COMP:10220"/>
        <dbReference type="ChEBI" id="CHEBI:15378"/>
        <dbReference type="ChEBI" id="CHEBI:57856"/>
        <dbReference type="ChEBI" id="CHEBI:59789"/>
        <dbReference type="ChEBI" id="CHEBI:74483"/>
        <dbReference type="ChEBI" id="CHEBI:82748"/>
        <dbReference type="EC" id="2.1.1.176"/>
    </reaction>
</comment>
<sequence length="430" mass="45477">MAANSRAVAAGVIAGVLAGRSLDALLASAQEQIAERERPLLAQLCYGTLRLAPRLEALAGKLLDRPLRRKDQDVHALLLLGLYQLDATRIPDHAAVAETVAATATLGKPWARGLLNAVLRRYRREQAALEATLPPAAAAAHPAWFFRALAAEWPQALERIVSANNSQPPLTLRVNRQRSNRAAVLAALAGAGIEARTGTLSADAITLSRPCPVEALPGFAAGLLSVQDEAAQLAAQLLAPRDGERVLDACAAPGGKACHLLEIAPGCALTALDVDRHRLRRVEENLNRLGLAARCLTGDAADPALLAGEEPFQRILVDAPCSGSGVVRRHPDIKVLRRDDDADRLATRQRAILESCWARLAPGGRLLYVTCSIFGAENDAVVEALLKAGSDAGECTLAIAGAERTAHGYQLLPDADGTDGLYYALLEKAS</sequence>
<evidence type="ECO:0000256" key="2">
    <source>
        <dbReference type="ARBA" id="ARBA00004496"/>
    </source>
</evidence>
<protein>
    <recommendedName>
        <fullName evidence="4">16S rRNA (cytosine(967)-C(5))-methyltransferase</fullName>
        <ecNumber evidence="4">2.1.1.176</ecNumber>
    </recommendedName>
    <alternativeName>
        <fullName evidence="11">16S rRNA m5C967 methyltransferase</fullName>
    </alternativeName>
    <alternativeName>
        <fullName evidence="12">rRNA (cytosine-C(5)-)-methyltransferase RsmB</fullName>
    </alternativeName>
</protein>
<dbReference type="STRING" id="1265313.HRUBRA_00945"/>
<evidence type="ECO:0000256" key="12">
    <source>
        <dbReference type="ARBA" id="ARBA00031088"/>
    </source>
</evidence>
<dbReference type="GO" id="GO:0003723">
    <property type="term" value="F:RNA binding"/>
    <property type="evidence" value="ECO:0007669"/>
    <property type="project" value="UniProtKB-UniRule"/>
</dbReference>
<dbReference type="SUPFAM" id="SSF53335">
    <property type="entry name" value="S-adenosyl-L-methionine-dependent methyltransferases"/>
    <property type="match status" value="1"/>
</dbReference>
<evidence type="ECO:0000256" key="7">
    <source>
        <dbReference type="ARBA" id="ARBA00022603"/>
    </source>
</evidence>
<dbReference type="Gene3D" id="3.40.50.150">
    <property type="entry name" value="Vaccinia Virus protein VP39"/>
    <property type="match status" value="1"/>
</dbReference>
<dbReference type="PROSITE" id="PS01153">
    <property type="entry name" value="NOL1_NOP2_SUN"/>
    <property type="match status" value="1"/>
</dbReference>
<comment type="subcellular location">
    <subcellularLocation>
        <location evidence="2">Cytoplasm</location>
    </subcellularLocation>
</comment>
<comment type="caution">
    <text evidence="16">The sequence shown here is derived from an EMBL/GenBank/DDBJ whole genome shotgun (WGS) entry which is preliminary data.</text>
</comment>
<evidence type="ECO:0000256" key="8">
    <source>
        <dbReference type="ARBA" id="ARBA00022679"/>
    </source>
</evidence>
<accession>A0A095VSS1</accession>
<dbReference type="OrthoDB" id="9810297at2"/>
<dbReference type="Pfam" id="PF22458">
    <property type="entry name" value="RsmF-B_ferredox"/>
    <property type="match status" value="1"/>
</dbReference>
<dbReference type="InterPro" id="IPR004573">
    <property type="entry name" value="rRNA_ssu_MeTfrase_B"/>
</dbReference>
<dbReference type="RefSeq" id="WP_035516425.1">
    <property type="nucleotide sequence ID" value="NZ_KN234765.1"/>
</dbReference>
<dbReference type="Gene3D" id="1.10.940.10">
    <property type="entry name" value="NusB-like"/>
    <property type="match status" value="1"/>
</dbReference>
<dbReference type="EMBL" id="AUVB01000026">
    <property type="protein sequence ID" value="KGE04420.1"/>
    <property type="molecule type" value="Genomic_DNA"/>
</dbReference>
<organism evidence="16 17">
    <name type="scientific">Pseudohaliea rubra DSM 19751</name>
    <dbReference type="NCBI Taxonomy" id="1265313"/>
    <lineage>
        <taxon>Bacteria</taxon>
        <taxon>Pseudomonadati</taxon>
        <taxon>Pseudomonadota</taxon>
        <taxon>Gammaproteobacteria</taxon>
        <taxon>Cellvibrionales</taxon>
        <taxon>Halieaceae</taxon>
        <taxon>Pseudohaliea</taxon>
    </lineage>
</organism>
<dbReference type="InterPro" id="IPR054728">
    <property type="entry name" value="RsmB-like_ferredoxin"/>
</dbReference>
<dbReference type="GO" id="GO:0005829">
    <property type="term" value="C:cytosol"/>
    <property type="evidence" value="ECO:0007669"/>
    <property type="project" value="TreeGrafter"/>
</dbReference>
<comment type="function">
    <text evidence="1">Specifically methylates the cytosine at position 967 (m5C967) of 16S rRNA.</text>
</comment>
<evidence type="ECO:0000256" key="5">
    <source>
        <dbReference type="ARBA" id="ARBA00022490"/>
    </source>
</evidence>
<keyword evidence="9 14" id="KW-0949">S-adenosyl-L-methionine</keyword>
<dbReference type="InterPro" id="IPR001678">
    <property type="entry name" value="MeTrfase_RsmB-F_NOP2_dom"/>
</dbReference>
<dbReference type="PATRIC" id="fig|1265313.6.peg.931"/>
<dbReference type="PROSITE" id="PS51686">
    <property type="entry name" value="SAM_MT_RSMB_NOP"/>
    <property type="match status" value="1"/>
</dbReference>
<evidence type="ECO:0000256" key="11">
    <source>
        <dbReference type="ARBA" id="ARBA00030399"/>
    </source>
</evidence>
<dbReference type="CDD" id="cd02440">
    <property type="entry name" value="AdoMet_MTases"/>
    <property type="match status" value="1"/>
</dbReference>
<dbReference type="Gene3D" id="3.30.70.1170">
    <property type="entry name" value="Sun protein, domain 3"/>
    <property type="match status" value="1"/>
</dbReference>
<proteinExistence type="inferred from homology"/>
<feature type="active site" description="Nucleophile" evidence="14">
    <location>
        <position position="371"/>
    </location>
</feature>
<dbReference type="InterPro" id="IPR049560">
    <property type="entry name" value="MeTrfase_RsmB-F_NOP2_cat"/>
</dbReference>
<dbReference type="InterPro" id="IPR029063">
    <property type="entry name" value="SAM-dependent_MTases_sf"/>
</dbReference>
<dbReference type="HOGENOM" id="CLU_005316_0_4_6"/>
<feature type="binding site" evidence="14">
    <location>
        <begin position="250"/>
        <end position="256"/>
    </location>
    <ligand>
        <name>S-adenosyl-L-methionine</name>
        <dbReference type="ChEBI" id="CHEBI:59789"/>
    </ligand>
</feature>
<evidence type="ECO:0000256" key="3">
    <source>
        <dbReference type="ARBA" id="ARBA00007494"/>
    </source>
</evidence>
<feature type="binding site" evidence="14">
    <location>
        <position position="273"/>
    </location>
    <ligand>
        <name>S-adenosyl-L-methionine</name>
        <dbReference type="ChEBI" id="CHEBI:59789"/>
    </ligand>
</feature>
<comment type="similarity">
    <text evidence="3 14">Belongs to the class I-like SAM-binding methyltransferase superfamily. RsmB/NOP family.</text>
</comment>
<reference evidence="16 17" key="1">
    <citation type="journal article" date="2014" name="Genome Announc.">
        <title>Genome Sequence of Gammaproteobacterial Pseudohaliea rubra Type Strain DSM 19751, Isolated from Coastal Seawater of the Mediterranean Sea.</title>
        <authorList>
            <person name="Spring S."/>
            <person name="Fiebig A."/>
            <person name="Riedel T."/>
            <person name="Goker M."/>
            <person name="Klenk H.P."/>
        </authorList>
    </citation>
    <scope>NUCLEOTIDE SEQUENCE [LARGE SCALE GENOMIC DNA]</scope>
    <source>
        <strain evidence="16 17">DSM 19751</strain>
    </source>
</reference>
<evidence type="ECO:0000256" key="9">
    <source>
        <dbReference type="ARBA" id="ARBA00022691"/>
    </source>
</evidence>
<evidence type="ECO:0000256" key="1">
    <source>
        <dbReference type="ARBA" id="ARBA00002724"/>
    </source>
</evidence>
<dbReference type="Proteomes" id="UP000029640">
    <property type="component" value="Unassembled WGS sequence"/>
</dbReference>
<evidence type="ECO:0000313" key="17">
    <source>
        <dbReference type="Proteomes" id="UP000029640"/>
    </source>
</evidence>
<dbReference type="InterPro" id="IPR023267">
    <property type="entry name" value="RCMT"/>
</dbReference>
<dbReference type="Pfam" id="PF01029">
    <property type="entry name" value="NusB"/>
    <property type="match status" value="1"/>
</dbReference>
<feature type="binding site" evidence="14">
    <location>
        <position position="318"/>
    </location>
    <ligand>
        <name>S-adenosyl-L-methionine</name>
        <dbReference type="ChEBI" id="CHEBI:59789"/>
    </ligand>
</feature>
<keyword evidence="5" id="KW-0963">Cytoplasm</keyword>
<dbReference type="NCBIfam" id="NF008149">
    <property type="entry name" value="PRK10901.1"/>
    <property type="match status" value="1"/>
</dbReference>
<keyword evidence="8 14" id="KW-0808">Transferase</keyword>
<evidence type="ECO:0000256" key="13">
    <source>
        <dbReference type="ARBA" id="ARBA00047283"/>
    </source>
</evidence>
<keyword evidence="6" id="KW-0698">rRNA processing</keyword>
<dbReference type="InterPro" id="IPR006027">
    <property type="entry name" value="NusB_RsmB_TIM44"/>
</dbReference>
<dbReference type="InterPro" id="IPR018314">
    <property type="entry name" value="RsmB/NOL1/NOP2-like_CS"/>
</dbReference>
<keyword evidence="7 14" id="KW-0489">Methyltransferase</keyword>
<dbReference type="GO" id="GO:0006355">
    <property type="term" value="P:regulation of DNA-templated transcription"/>
    <property type="evidence" value="ECO:0007669"/>
    <property type="project" value="InterPro"/>
</dbReference>
<dbReference type="NCBIfam" id="TIGR00563">
    <property type="entry name" value="rsmB"/>
    <property type="match status" value="1"/>
</dbReference>
<evidence type="ECO:0000256" key="4">
    <source>
        <dbReference type="ARBA" id="ARBA00012140"/>
    </source>
</evidence>
<dbReference type="GO" id="GO:0009383">
    <property type="term" value="F:rRNA (cytosine-C5-)-methyltransferase activity"/>
    <property type="evidence" value="ECO:0007669"/>
    <property type="project" value="TreeGrafter"/>
</dbReference>
<dbReference type="GO" id="GO:0070475">
    <property type="term" value="P:rRNA base methylation"/>
    <property type="evidence" value="ECO:0007669"/>
    <property type="project" value="TreeGrafter"/>
</dbReference>
<evidence type="ECO:0000256" key="14">
    <source>
        <dbReference type="PROSITE-ProRule" id="PRU01023"/>
    </source>
</evidence>
<dbReference type="PANTHER" id="PTHR22807:SF61">
    <property type="entry name" value="NOL1_NOP2_SUN FAMILY PROTEIN _ ANTITERMINATION NUSB DOMAIN-CONTAINING PROTEIN"/>
    <property type="match status" value="1"/>
</dbReference>
<dbReference type="PANTHER" id="PTHR22807">
    <property type="entry name" value="NOP2 YEAST -RELATED NOL1/NOP2/FMU SUN DOMAIN-CONTAINING"/>
    <property type="match status" value="1"/>
</dbReference>
<dbReference type="FunFam" id="3.40.50.150:FF:000022">
    <property type="entry name" value="Ribosomal RNA small subunit methyltransferase B"/>
    <property type="match status" value="1"/>
</dbReference>
<dbReference type="Pfam" id="PF01189">
    <property type="entry name" value="Methyltr_RsmB-F"/>
    <property type="match status" value="1"/>
</dbReference>
<dbReference type="SUPFAM" id="SSF48013">
    <property type="entry name" value="NusB-like"/>
    <property type="match status" value="1"/>
</dbReference>
<name>A0A095VSS1_9GAMM</name>
<feature type="binding site" evidence="14">
    <location>
        <position position="299"/>
    </location>
    <ligand>
        <name>S-adenosyl-L-methionine</name>
        <dbReference type="ChEBI" id="CHEBI:59789"/>
    </ligand>
</feature>
<dbReference type="PRINTS" id="PR02008">
    <property type="entry name" value="RCMTFAMILY"/>
</dbReference>
<dbReference type="EC" id="2.1.1.176" evidence="4"/>
<gene>
    <name evidence="16" type="ORF">HRUBRA_00945</name>
</gene>
<evidence type="ECO:0000313" key="16">
    <source>
        <dbReference type="EMBL" id="KGE04420.1"/>
    </source>
</evidence>
<keyword evidence="10 14" id="KW-0694">RNA-binding</keyword>